<gene>
    <name evidence="5" type="ORF">BaOVIS_016980</name>
</gene>
<dbReference type="GO" id="GO:0005737">
    <property type="term" value="C:cytoplasm"/>
    <property type="evidence" value="ECO:0007669"/>
    <property type="project" value="TreeGrafter"/>
</dbReference>
<dbReference type="Proteomes" id="UP001057455">
    <property type="component" value="Unassembled WGS sequence"/>
</dbReference>
<dbReference type="PANTHER" id="PTHR46654">
    <property type="entry name" value="E3 UBIQUITIN-PROTEIN LIGASE HECTD3"/>
    <property type="match status" value="1"/>
</dbReference>
<keyword evidence="1 2" id="KW-0833">Ubl conjugation pathway</keyword>
<dbReference type="GO" id="GO:0004842">
    <property type="term" value="F:ubiquitin-protein transferase activity"/>
    <property type="evidence" value="ECO:0007669"/>
    <property type="project" value="InterPro"/>
</dbReference>
<feature type="active site" description="Glycyl thioester intermediate" evidence="2">
    <location>
        <position position="4813"/>
    </location>
</feature>
<dbReference type="InterPro" id="IPR002110">
    <property type="entry name" value="Ankyrin_rpt"/>
</dbReference>
<evidence type="ECO:0000313" key="5">
    <source>
        <dbReference type="EMBL" id="GFE54294.1"/>
    </source>
</evidence>
<proteinExistence type="predicted"/>
<dbReference type="InterPro" id="IPR042469">
    <property type="entry name" value="HECTD3"/>
</dbReference>
<dbReference type="PROSITE" id="PS50237">
    <property type="entry name" value="HECT"/>
    <property type="match status" value="1"/>
</dbReference>
<feature type="region of interest" description="Disordered" evidence="3">
    <location>
        <begin position="127"/>
        <end position="149"/>
    </location>
</feature>
<dbReference type="InterPro" id="IPR000569">
    <property type="entry name" value="HECT_dom"/>
</dbReference>
<dbReference type="Pfam" id="PF00632">
    <property type="entry name" value="HECT"/>
    <property type="match status" value="1"/>
</dbReference>
<evidence type="ECO:0000256" key="3">
    <source>
        <dbReference type="SAM" id="MobiDB-lite"/>
    </source>
</evidence>
<dbReference type="SUPFAM" id="SSF56204">
    <property type="entry name" value="Hect, E3 ligase catalytic domain"/>
    <property type="match status" value="1"/>
</dbReference>
<dbReference type="InterPro" id="IPR035983">
    <property type="entry name" value="Hect_E3_ubiquitin_ligase"/>
</dbReference>
<evidence type="ECO:0000256" key="1">
    <source>
        <dbReference type="ARBA" id="ARBA00022786"/>
    </source>
</evidence>
<name>A0A9W5TE75_BABOV</name>
<protein>
    <submittedName>
        <fullName evidence="5">HECT ubiquitin-transferase domain containing protein</fullName>
    </submittedName>
</protein>
<accession>A0A9W5TE75</accession>
<feature type="domain" description="HECT" evidence="4">
    <location>
        <begin position="4432"/>
        <end position="4845"/>
    </location>
</feature>
<dbReference type="EMBL" id="BLIY01000014">
    <property type="protein sequence ID" value="GFE54294.1"/>
    <property type="molecule type" value="Genomic_DNA"/>
</dbReference>
<dbReference type="OrthoDB" id="271273at2759"/>
<dbReference type="Gene3D" id="3.30.2410.10">
    <property type="entry name" value="Hect, E3 ligase catalytic domain"/>
    <property type="match status" value="1"/>
</dbReference>
<dbReference type="Pfam" id="PF12796">
    <property type="entry name" value="Ank_2"/>
    <property type="match status" value="1"/>
</dbReference>
<sequence length="4857" mass="550532">MSNPSSYEPVGSFAGPPAGSVGPASTYDRSCDDEITWFRSLIYSRYTFLARCTYRCNFEDAVKFNILQAVQPLIWKSHGRLLDAIDRSVATAATLDSLCATFAKELDHIYKLRSKFNDRRSSASSMLSSLSDGSSTHRSDDSSRPSADSVRCETHINEWEEAALNKSFMLAANGLPHNFNSFLNRFYKRFHDSFLYYQEGDNLTATESLDVFPLRIDTNELFKNCRKLPSIATVCDSIRQYRSECRSKLFQLHNVDTIPVGANSSPSFGPQTPVKMLLTFENMIVMLKSKVITRSQLFAVRLWQLEGRNDDYNCNTLIDHLKDLQDDILRCPCDYSKWIRILTSGNPFPNLGSTIYDCCEIVYHHLGTILHVASSRGFHTLFNICIDVMFSIALRHPDPCEILKTCLHYCKTVLMPSLPHPCSDDTRDYFNDSVVWLPRLSAYYECLMDFEYLSLHHPLLLNPDEKDPEDECPGLFYTSIPKMGCYVLSVDIIIEEVGGSFNIHTPATTSAYFRMCISKFASNLSVRQSVKFISDGHQMMIFDSGFAVLNLHSLKRYSFEFLFFNGNLLVYLNGTRFYNLDLCEAWDLDLSAGEPLGMSISIDTTCVQLEERWSLTPGLRTEMIKRELVCNYGFTSSTPKSGSLSDSLVKSRSPFDSFYERHLFLFRISSCIHSTISRILFSFKGHKPGRHMWSTQFVHYLRLLFENLFCHLECITSICTYFVASNSVNAITLWRLIAQTILSLLSILQSSLSIPTLRIKLPSDLLELMASCYIQCARFRSIASSGNNCEQYHLQFDLDSIANAINITAIGLISTNHDIFSQMFSTLGLDILVKMLQYTVSLKQYDPYQSNKDDVIMDALKFLNEADCIAIFTKRALSPNISFCLYNSSLIEVEWNNLWWKMIMGFMDTGKQHLMDSAISVYPMDTAYCTCEPARYGDSLGSPFFICCYSCLRNIGTELESCVNPYITSDSTDVLCPRPAMLLSRLLLKHGILFLCLNISADYNDIRPGFLDIFKGTPEAIHQSFDRFCDWRSEILFGHSEDISNLEDEVPFTRIFNKDNVIVMEYVMLRLLRYGEFAYRLLCDNLDEISSDLLGPFAHSLHNFVEGLSIVDGLSYLVELFEHLTVVEGNASVVHRTLVACTNLLPSLLHVVVLIWICIKRYCHDYVDLSLCMKFVVLQFHSLVHLLGKLVTFLFIHSRRYTKDYLMSRADLGPMFDDLGLLKDLGDQLGYEVPQWLLHTASFNIKHDYSFYTSLKALVNILQEIRYDKGCLQFHNIFGIDHCPYSDATNWAIAILKGDAMSIDRLRPGYRVAHSSLEKCQLGILAVLIHLLGCTHDQDTIDFCLRSAFNAVLQLLHLLQSKQSLFASFSSVDKVVEIRQCFIDEICSRCLWVVKNTQGGVYYLKADSSYRSGYASYKRYQRDGNNFSGGTLLPNGVTHRSASVPPRRGYPRAQIITDFSSDKRKYRAHERYTSGKRSKSVEDGYMDSSAPSDNIYFPLDIRPFMSEIISFLLQGPCVAVCEAGLDSLRLSTLCRYAMWSCMDVLTTLISDIRIDYTSYEKTGTHQLLIDMVAGDDIGTPILCSDNMHFLSQHFWYCITKTSRDMLLSFASEGSMPRGSFDRILLTSQTLVLEKLCNWYLSSGICNLEFTTENVHYISSWARISLPFFVLQFCLGMEPMNNCGYATPVFKYLLSTLQPLRLENRDSTTVGSYGSKKIGSCFVLFVSYSMLRLCNDRINEIFYTLWSLGYTKRDFVRVRRGFLYLWVKSKPDVHPPLYNPELRLHMMWCLQHLDLCRVEINLEEVDNLIRNIGAYDELQPFSDSFETGEFILWHLCPSKEFDIVEVSFLDRYNYDHGNFTVPIYISVSMHKDKESLRFVDIGVVQHLGGKLEVENHVGIWSPLSTDKTLTQVYQMRTHLHFLLRTLLWTLFSTNVYVPGVDITSVDISSCLPRLLLGSLRDASSMLAMFNLKCDCLASVDPDTKVSFRYTPSNIDGEFSSVSVKGMISASCNQCTTNLICRCEIEHFWTRILLMLSKEVESTRHHSLVNYVLNCILSSFTLGEGEIELLLSSPNVGAAFCELFTSCTRKLGQKSITNQGSVVATADIDSTKMILSPALHGMFLYRWLPPIQRCPLECLYSSVCGLFQSVLMSKGYKSKMKYVDDSGSDPFSMLPHSDDFVSHRFSADFEVDMSGNTLQVTRASNMGGIVLFRIPINMVSTTSMHGSVNFFILSPGRFGITIAPADCVFGSVMDLFDRNDVVGFMTPGSPPFVHDVFAATINYQVGDVLSASFNIDQQEDGQVCLRTELLIAGNSIGSVLEVVYDPSTQNDPLRRMSLVFIFQDPQTLVYNGFSDTPATNSERLVSRETLSTFRSDTASDQRVALARSSLDGNSDVPVSDDVLRQGSIHMLSNDTPISHHSAEFHRDMTMDPSDSDHTILFADVFRMDDHQDFNSSMELFESLDSLPNIPWDLDYDIRKFPTVETLSEQLQHICEYKTWTELIKHDSLTSPKTALMFADSVQLYQSFLLTDIPSLCGLKEELVEQMCLAFEDLYFKLLTANMVPETSIYDCYSWLCVLGCDTDSEAWKKTRAFNRDAEIESVCDFDLPWLLGSSSTTRSFCSQLNTHSCRKLFLSLCNILLLPCIRSSLMYLRDRSSCSDFVLEFKDSSVPPKSLLVALGHATLLCCTILGRVLSEKGCTLDTSDISSPFRSCVDGLTTLIATFVSLPDMSQEQLNKDRALAVLSLLGIEESDDPDDIITNVSNDHSRPLYDHFQQVSLDEFWGYIYASVQSRRLVDTTVRMLDGRKVPTLTPNAKMFATCDYTYHGSASLPCTNRHILRKSSKPNIVEHDLYDLYSILLILCPDYFANRLIDLDHYKGIELFRASVQHFIRVYDFNKMDYWHWVYMAQSVSVSCLDKYSSSVDPLYAWQRVFYMEHIPDRLNALCNILLTELLYCIAMVILDQDVNYDLAHVVHWILDIFLRHPLCNGLIRQRFVSSYVWSVVHILLINSCALPCKLAVVACRLTSWVASLLDPNQLHEVFMVTQYCATSVLHRVYGLCNYYNITDLDSFMGLDVTRQDHAVKLSSAMLVHIFACALSVLLEKECDPVFPPDEMLGIAQYILIGKNNCNYSEKFLRHLLGIPQDFSLQAFVSPHYRLDNTTTAFTRTFVTTSRSKSLSLTVRVKRTCRVVLYHDSECKRLLSECVLHPDVRLRLLNGKPIYVNRGDPLAFNVMRQRFCIPSLMVLRESRNRSKDAILRVGFVTRGIREIHSPSSKVHFENGLLYFELLEESRVSQMVVRDEVIWQSGNTRVCITIPGSMELLRPYILVLHPSDPEYEEDIIVSRNRVMLPVSILSYYIYSHPRPLLHQYDDFMQLSLPFRSGISMSNCVPLFEKLEQAYLEQFPKIATIDGLELADMGSMSSHMALPFTASLRVQTSDPDFYIGIFWLGLRYLWFANGTVQCPVDPPLFGSTSLRTDRVVIYGVGYRQGDMVSLQFVPETCSLYFIVNNDVCMVLDFRRFYKPVLAATDINNHQHTKTFSVIDNHQHTKPYSDIETNNDPKPYSEVIGVKQLTTTSMGTMSFADIDTKPFPDIGMQPLSNMFTEISPSDLGAIALLHTTLFNAIIDNNISKVWNIISCIMQDSFDCGVRISILESALCENQPPGSPVQPYDHYNVMYLVCLLNRFEILKCLSVVSDANFNSPSGSMLECPLMAAAKNGCTNIMSFLLSIVGVDINYRDCFGNTALMHSLMDYDHTCLGLRRQSMVRTVDLLISFGADVLARNKMGATVLDILPYTCRESEYICKYVTEQYNIQQSFAPKSRQFHHTWPGLLGDSHLIFGLDNSDRIDQGSLDPCSLVIDGVDVLVGPHDLDASDFGDSVTLSGSTNVEHLEHILDKFRSALLLLSSKLGPPLSSDRRFLTSVVVFNEPENLGKEISTILTGFIHDLKLHKDWTKYQAISIFFQICTEFCNHVVNLSSQSAVILSFLNFERRVSELPLLPSSGISPTATLQSYRGLFQGTHLLYSEHSLYTKDYIALSSMDILSRYLDTFNGRPLESSFDCSDVQIPRFSNEFNEVTVRNHLYTFDKLRFSLNRDVTKDLDLAIHCLADLLTSTPSMKQKITAIVMQCTSRATLQSRLPPLDAPLWNGISMPVDTLLDCVMKLKTIVTNRVSREQLNDVEIVMLLQHLSVAVDEIELKEFISGPPSGSSPSDKLAMIIEKMQIGDIPSTVDSDGEMYITSLSRMNSETPTNVNSGFVSHLSYDCGNSTTAAFCYVLISDRIKFLDHINECFKVIAPIIGTILNQPLVEYLPLDHQLLPDYYEFVSNPPCWNSGTLVMKNGHKRAPGSLGLQDELGICLGPPQLPIHWSTYFNNRCLVRRSLVNDMYSKIFLSLQTMARDRPYFSIRLDRGIAATASCLKHTLWYQSCSQILNCNPNILRSRSGQRPFMVVFRGEGATDFGGPFQEFLSCIANEVMSAVNSEPLSGSGGKHGCVRCPNCTNSYGFFQDTVLLKLGTPIHPMLREMLGQCPDPFKFRPRCGDLGIYCSSGCCLTLDSTQINEEACDRFNWDSCKCGGSETLEHCSQGLPMELPMYESLGRLFAMCVCMMNPLNIGFNPVIWKKLLAANLSLKDLSEFDKMSSDLLYKLRQGGDRLSDLSFTLEAPEGYTIDLLRNGSNISVTEDNVDLFVRLATYSRLTHCDTSCTQILRGFNSVLPIGRFRLLLDYRLLEFMVCGDPRIDLEVLRAHTVSTSIQLKRDLFDVLATFDNILLQQFLRFVSGRSRLPQSQHEWSMYVEYDQPKDGEDIDSRLPTAATCSFRLLIPRYSSKDILFQRLSYAVQHCMAIDLDAYQVHDDMPTNT</sequence>
<organism evidence="5 6">
    <name type="scientific">Babesia ovis</name>
    <dbReference type="NCBI Taxonomy" id="5869"/>
    <lineage>
        <taxon>Eukaryota</taxon>
        <taxon>Sar</taxon>
        <taxon>Alveolata</taxon>
        <taxon>Apicomplexa</taxon>
        <taxon>Aconoidasida</taxon>
        <taxon>Piroplasmida</taxon>
        <taxon>Babesiidae</taxon>
        <taxon>Babesia</taxon>
    </lineage>
</organism>
<dbReference type="SUPFAM" id="SSF48403">
    <property type="entry name" value="Ankyrin repeat"/>
    <property type="match status" value="1"/>
</dbReference>
<dbReference type="InterPro" id="IPR036770">
    <property type="entry name" value="Ankyrin_rpt-contain_sf"/>
</dbReference>
<evidence type="ECO:0000256" key="2">
    <source>
        <dbReference type="PROSITE-ProRule" id="PRU00104"/>
    </source>
</evidence>
<evidence type="ECO:0000313" key="6">
    <source>
        <dbReference type="Proteomes" id="UP001057455"/>
    </source>
</evidence>
<comment type="caution">
    <text evidence="5">The sequence shown here is derived from an EMBL/GenBank/DDBJ whole genome shotgun (WGS) entry which is preliminary data.</text>
</comment>
<dbReference type="SMART" id="SM00119">
    <property type="entry name" value="HECTc"/>
    <property type="match status" value="1"/>
</dbReference>
<evidence type="ECO:0000259" key="4">
    <source>
        <dbReference type="PROSITE" id="PS50237"/>
    </source>
</evidence>
<keyword evidence="6" id="KW-1185">Reference proteome</keyword>
<reference evidence="5" key="1">
    <citation type="submission" date="2019-12" db="EMBL/GenBank/DDBJ databases">
        <title>Genome sequence of Babesia ovis.</title>
        <authorList>
            <person name="Yamagishi J."/>
            <person name="Sevinc F."/>
            <person name="Xuan X."/>
        </authorList>
    </citation>
    <scope>NUCLEOTIDE SEQUENCE</scope>
    <source>
        <strain evidence="5">Selcuk</strain>
    </source>
</reference>
<dbReference type="Gene3D" id="3.90.1750.10">
    <property type="entry name" value="Hect, E3 ligase catalytic domains"/>
    <property type="match status" value="1"/>
</dbReference>
<dbReference type="Gene3D" id="3.30.2160.10">
    <property type="entry name" value="Hect, E3 ligase catalytic domain"/>
    <property type="match status" value="1"/>
</dbReference>
<dbReference type="Gene3D" id="1.25.40.20">
    <property type="entry name" value="Ankyrin repeat-containing domain"/>
    <property type="match status" value="1"/>
</dbReference>
<dbReference type="PANTHER" id="PTHR46654:SF1">
    <property type="entry name" value="E3 UBIQUITIN-PROTEIN LIGASE HECTD3"/>
    <property type="match status" value="1"/>
</dbReference>